<reference evidence="2" key="3">
    <citation type="submission" date="2016-12" db="EMBL/GenBank/DDBJ databases">
        <title>Annotation of the draft genome assembly of Crocosphaera watsonii WH 8501.</title>
        <authorList>
            <consortium name="US DOE Joint Genome Institute (JGI-ORNL)"/>
            <person name="Larimer F."/>
            <person name="Land M."/>
        </authorList>
    </citation>
    <scope>NUCLEOTIDE SEQUENCE</scope>
    <source>
        <strain evidence="2">WH 8501</strain>
    </source>
</reference>
<dbReference type="KEGG" id="cwa:CwatDRAFT_3893"/>
<accession>Q4C3W7</accession>
<proteinExistence type="predicted"/>
<dbReference type="EMBL" id="AADV02000014">
    <property type="protein sequence ID" value="EAM50817.1"/>
    <property type="molecule type" value="Genomic_DNA"/>
</dbReference>
<keyword evidence="3" id="KW-1185">Reference proteome</keyword>
<protein>
    <submittedName>
        <fullName evidence="2">Transposase, IS4</fullName>
    </submittedName>
</protein>
<dbReference type="OrthoDB" id="425805at2"/>
<evidence type="ECO:0000313" key="3">
    <source>
        <dbReference type="Proteomes" id="UP000003922"/>
    </source>
</evidence>
<dbReference type="NCBIfam" id="NF033539">
    <property type="entry name" value="transpos_IS1380"/>
    <property type="match status" value="1"/>
</dbReference>
<comment type="caution">
    <text evidence="2">The sequence shown here is derived from an EMBL/GenBank/DDBJ whole genome shotgun (WGS) entry which is preliminary data.</text>
</comment>
<evidence type="ECO:0000259" key="1">
    <source>
        <dbReference type="Pfam" id="PF13701"/>
    </source>
</evidence>
<name>Q4C3W7_CROWT</name>
<feature type="domain" description="Transposase DDE" evidence="1">
    <location>
        <begin position="16"/>
        <end position="492"/>
    </location>
</feature>
<dbReference type="InterPro" id="IPR047960">
    <property type="entry name" value="Transpos_IS1380"/>
</dbReference>
<dbReference type="InterPro" id="IPR025668">
    <property type="entry name" value="Tnp_DDE_dom"/>
</dbReference>
<reference evidence="2" key="2">
    <citation type="submission" date="2005-06" db="EMBL/GenBank/DDBJ databases">
        <title>Sequencing of the draft genome and assembly of Crocosphaera watsonii WH 8501.</title>
        <authorList>
            <consortium name="US DOE Joint Genome Institute (JGI-PGF)"/>
            <person name="Copeland A."/>
            <person name="Lucas S."/>
            <person name="Lapidus A."/>
            <person name="Barry K."/>
            <person name="Detter C."/>
            <person name="Glavina T."/>
            <person name="Hammon N."/>
            <person name="Israni S."/>
            <person name="Pitluck S."/>
            <person name="Richardson P."/>
        </authorList>
    </citation>
    <scope>NUCLEOTIDE SEQUENCE [LARGE SCALE GENOMIC DNA]</scope>
    <source>
        <strain evidence="2">WH 8501</strain>
    </source>
</reference>
<evidence type="ECO:0000313" key="2">
    <source>
        <dbReference type="EMBL" id="EAM50817.1"/>
    </source>
</evidence>
<sequence>MSPSHPRTPRQVINFSKQKGKEIIANFDGGLITSDAGIVWIAELDKKLGITEKFGNCFQDHRHQSYVDHSVHELLAQRLYGIILGYEDVNDHDKLRHDPALKIALEKLNELEDKKGWLAGKSTINRLEYCPETILDQKTSRYHKIEPNFEAIEKSFVEFCLESYKKPPLSIILDMDVTDEQVHGNQEGAFFNSYYHGVCYAPLYIFCGHHLLVAKLRSSNVDPADGALDELQRIIGLIREKWSETHILVRGDSAYAREEIFYFCENQPLVDYVIAMGTNGVIKLRADDVIEKAKHEYEKKLAPITELMDSLFQKKEDLEEVKKLVPISTWYRSIRYKTEKSWSCQRRVVTKVCYGSDGLKMRHVVTSLPASKIPPSKLYTKKYCPRGEMENRIKEQQLDLLAHRTSTQTFQSNQLRLWIHSWAYVLINAFRQHCFKKTSLAKATVGRIRLNLLKLGARIKISCRRIIIAIASACPYPYQDILSIANKRIKTIPNTG</sequence>
<dbReference type="AlphaFoldDB" id="Q4C3W7"/>
<dbReference type="Proteomes" id="UP000003922">
    <property type="component" value="Unassembled WGS sequence"/>
</dbReference>
<dbReference type="RefSeq" id="WP_007305490.1">
    <property type="nucleotide sequence ID" value="NZ_AADV02000014.1"/>
</dbReference>
<gene>
    <name evidence="2" type="ORF">CwatDRAFT_3893</name>
</gene>
<organism evidence="2 3">
    <name type="scientific">Crocosphaera watsonii WH 8501</name>
    <dbReference type="NCBI Taxonomy" id="165597"/>
    <lineage>
        <taxon>Bacteria</taxon>
        <taxon>Bacillati</taxon>
        <taxon>Cyanobacteriota</taxon>
        <taxon>Cyanophyceae</taxon>
        <taxon>Oscillatoriophycideae</taxon>
        <taxon>Chroococcales</taxon>
        <taxon>Aphanothecaceae</taxon>
        <taxon>Crocosphaera</taxon>
    </lineage>
</organism>
<dbReference type="Pfam" id="PF13701">
    <property type="entry name" value="DDE_Tnp_1_4"/>
    <property type="match status" value="1"/>
</dbReference>
<reference evidence="2" key="1">
    <citation type="submission" date="2004-02" db="EMBL/GenBank/DDBJ databases">
        <authorList>
            <consortium name="DOE Joint Genome Institute"/>
        </authorList>
    </citation>
    <scope>NUCLEOTIDE SEQUENCE [LARGE SCALE GENOMIC DNA]</scope>
    <source>
        <strain evidence="2">WH 8501</strain>
    </source>
</reference>